<evidence type="ECO:0000256" key="8">
    <source>
        <dbReference type="ARBA" id="ARBA00022741"/>
    </source>
</evidence>
<dbReference type="GeneID" id="114855394"/>
<organism evidence="16 17">
    <name type="scientific">Betta splendens</name>
    <name type="common">Siamese fighting fish</name>
    <dbReference type="NCBI Taxonomy" id="158456"/>
    <lineage>
        <taxon>Eukaryota</taxon>
        <taxon>Metazoa</taxon>
        <taxon>Chordata</taxon>
        <taxon>Craniata</taxon>
        <taxon>Vertebrata</taxon>
        <taxon>Euteleostomi</taxon>
        <taxon>Actinopterygii</taxon>
        <taxon>Neopterygii</taxon>
        <taxon>Teleostei</taxon>
        <taxon>Neoteleostei</taxon>
        <taxon>Acanthomorphata</taxon>
        <taxon>Anabantaria</taxon>
        <taxon>Anabantiformes</taxon>
        <taxon>Anabantoidei</taxon>
        <taxon>Osphronemidae</taxon>
        <taxon>Betta</taxon>
    </lineage>
</organism>
<evidence type="ECO:0000256" key="1">
    <source>
        <dbReference type="ARBA" id="ARBA00004479"/>
    </source>
</evidence>
<keyword evidence="11 14" id="KW-1133">Transmembrane helix</keyword>
<keyword evidence="16" id="KW-1185">Reference proteome</keyword>
<dbReference type="InterPro" id="IPR011009">
    <property type="entry name" value="Kinase-like_dom_sf"/>
</dbReference>
<dbReference type="Pfam" id="PF07714">
    <property type="entry name" value="PK_Tyr_Ser-Thr"/>
    <property type="match status" value="1"/>
</dbReference>
<protein>
    <recommendedName>
        <fullName evidence="3">receptor protein serine/threonine kinase</fullName>
        <ecNumber evidence="3">2.7.11.30</ecNumber>
    </recommendedName>
</protein>
<evidence type="ECO:0000313" key="18">
    <source>
        <dbReference type="RefSeq" id="XP_055364852.1"/>
    </source>
</evidence>
<comment type="similarity">
    <text evidence="2">Belongs to the protein kinase superfamily. TKL Ser/Thr protein kinase family. TGFB receptor subfamily.</text>
</comment>
<gene>
    <name evidence="17 18" type="primary">LOC114855394</name>
</gene>
<dbReference type="CDD" id="cd23616">
    <property type="entry name" value="TFP_LU_ECD_AMHR2"/>
    <property type="match status" value="1"/>
</dbReference>
<keyword evidence="9" id="KW-0418">Kinase</keyword>
<dbReference type="Proteomes" id="UP000515150">
    <property type="component" value="Chromosome 5"/>
</dbReference>
<evidence type="ECO:0000256" key="2">
    <source>
        <dbReference type="ARBA" id="ARBA00009605"/>
    </source>
</evidence>
<keyword evidence="4" id="KW-0723">Serine/threonine-protein kinase</keyword>
<dbReference type="OrthoDB" id="669224at2759"/>
<dbReference type="GO" id="GO:0005024">
    <property type="term" value="F:transforming growth factor beta receptor activity"/>
    <property type="evidence" value="ECO:0007669"/>
    <property type="project" value="TreeGrafter"/>
</dbReference>
<feature type="transmembrane region" description="Helical" evidence="14">
    <location>
        <begin position="133"/>
        <end position="154"/>
    </location>
</feature>
<evidence type="ECO:0000256" key="9">
    <source>
        <dbReference type="ARBA" id="ARBA00022777"/>
    </source>
</evidence>
<evidence type="ECO:0000256" key="6">
    <source>
        <dbReference type="ARBA" id="ARBA00022692"/>
    </source>
</evidence>
<dbReference type="InterPro" id="IPR001245">
    <property type="entry name" value="Ser-Thr/Tyr_kinase_cat_dom"/>
</dbReference>
<dbReference type="SUPFAM" id="SSF56112">
    <property type="entry name" value="Protein kinase-like (PK-like)"/>
    <property type="match status" value="1"/>
</dbReference>
<dbReference type="RefSeq" id="XP_029006376.1">
    <property type="nucleotide sequence ID" value="XM_029150543.1"/>
</dbReference>
<dbReference type="GO" id="GO:0030509">
    <property type="term" value="P:BMP signaling pathway"/>
    <property type="evidence" value="ECO:0007669"/>
    <property type="project" value="TreeGrafter"/>
</dbReference>
<feature type="domain" description="Protein kinase" evidence="15">
    <location>
        <begin position="201"/>
        <end position="498"/>
    </location>
</feature>
<keyword evidence="7" id="KW-0732">Signal</keyword>
<dbReference type="PROSITE" id="PS50011">
    <property type="entry name" value="PROTEIN_KINASE_DOM"/>
    <property type="match status" value="1"/>
</dbReference>
<dbReference type="InterPro" id="IPR000719">
    <property type="entry name" value="Prot_kinase_dom"/>
</dbReference>
<proteinExistence type="inferred from homology"/>
<dbReference type="PANTHER" id="PTHR23255:SF49">
    <property type="entry name" value="ANTI-MUELLERIAN HORMONE TYPE-2 RECEPTOR"/>
    <property type="match status" value="1"/>
</dbReference>
<evidence type="ECO:0000259" key="15">
    <source>
        <dbReference type="PROSITE" id="PS50011"/>
    </source>
</evidence>
<evidence type="ECO:0000256" key="10">
    <source>
        <dbReference type="ARBA" id="ARBA00022840"/>
    </source>
</evidence>
<keyword evidence="6 14" id="KW-0812">Transmembrane</keyword>
<keyword evidence="12 14" id="KW-0472">Membrane</keyword>
<name>A0A6P7MHY3_BETSP</name>
<dbReference type="GO" id="GO:0043235">
    <property type="term" value="C:receptor complex"/>
    <property type="evidence" value="ECO:0007669"/>
    <property type="project" value="TreeGrafter"/>
</dbReference>
<evidence type="ECO:0000256" key="11">
    <source>
        <dbReference type="ARBA" id="ARBA00022989"/>
    </source>
</evidence>
<keyword evidence="10" id="KW-0067">ATP-binding</keyword>
<evidence type="ECO:0000313" key="16">
    <source>
        <dbReference type="Proteomes" id="UP000515150"/>
    </source>
</evidence>
<keyword evidence="5" id="KW-0808">Transferase</keyword>
<dbReference type="EC" id="2.7.11.30" evidence="3"/>
<reference evidence="17 18" key="1">
    <citation type="submission" date="2025-04" db="UniProtKB">
        <authorList>
            <consortium name="RefSeq"/>
        </authorList>
    </citation>
    <scope>IDENTIFICATION</scope>
</reference>
<evidence type="ECO:0000256" key="5">
    <source>
        <dbReference type="ARBA" id="ARBA00022679"/>
    </source>
</evidence>
<keyword evidence="8" id="KW-0547">Nucleotide-binding</keyword>
<keyword evidence="13" id="KW-0675">Receptor</keyword>
<evidence type="ECO:0000256" key="4">
    <source>
        <dbReference type="ARBA" id="ARBA00022527"/>
    </source>
</evidence>
<dbReference type="GO" id="GO:0005886">
    <property type="term" value="C:plasma membrane"/>
    <property type="evidence" value="ECO:0007669"/>
    <property type="project" value="TreeGrafter"/>
</dbReference>
<dbReference type="GO" id="GO:0005524">
    <property type="term" value="F:ATP binding"/>
    <property type="evidence" value="ECO:0007669"/>
    <property type="project" value="UniProtKB-KW"/>
</dbReference>
<evidence type="ECO:0000313" key="17">
    <source>
        <dbReference type="RefSeq" id="XP_029006376.1"/>
    </source>
</evidence>
<sequence>MVQGVNHVIFTVGCIVLSGQALRQRRQCAFQSGKRNNNLFSFSSLGNVTGSIQVCENTECCVGFFEVINNQAEVDILACNVAENDCPDSTCKPVMLHTGKNLKCVCNADLCNSNITWSPETPRDTYSYSADKIMIPVGLILTGTICLMIVAFILRFTAVNRKGLVTDTEMKPQWCPHYCTVGDLCSCLTAANFSEIDIADIELSQVLNQGHFATVWQGEYHKAKVAVKVFSSGCNERFSAEKEIYQLPLMKHAGIAHCLGTGRKPDRSGFIVLQLAEYGSLHSYLCEHTSSWMLSLKLCQSLSEGLSYLHSDLRRDDVHKPSVAHGDLSSSNILVRADGSCVLCDFDCSTILQTFSRNKTTIEGHAWKGTLRYMSPEILQGNVNLSSSSCLIHGDIYSLGLLLWEIWMRCSDLFQGGLVAPHLLPYEHELGPIVTIESLIWFVDGMQRRPTIPKEWAQLPQGSALQDLLSDCWDCDPEARLTVTCVSDRLSSLQSSSP</sequence>
<dbReference type="InterPro" id="IPR000333">
    <property type="entry name" value="TGFB_receptor"/>
</dbReference>
<evidence type="ECO:0000256" key="12">
    <source>
        <dbReference type="ARBA" id="ARBA00023136"/>
    </source>
</evidence>
<evidence type="ECO:0000256" key="14">
    <source>
        <dbReference type="SAM" id="Phobius"/>
    </source>
</evidence>
<dbReference type="PANTHER" id="PTHR23255">
    <property type="entry name" value="TRANSFORMING GROWTH FACTOR-BETA RECEPTOR TYPE I AND II"/>
    <property type="match status" value="1"/>
</dbReference>
<dbReference type="Gene3D" id="1.10.510.10">
    <property type="entry name" value="Transferase(Phosphotransferase) domain 1"/>
    <property type="match status" value="1"/>
</dbReference>
<evidence type="ECO:0000256" key="7">
    <source>
        <dbReference type="ARBA" id="ARBA00022729"/>
    </source>
</evidence>
<dbReference type="KEGG" id="bspl:114855394"/>
<dbReference type="RefSeq" id="XP_055364852.1">
    <property type="nucleotide sequence ID" value="XM_055508877.1"/>
</dbReference>
<accession>A0A6P7MHY3</accession>
<evidence type="ECO:0000256" key="13">
    <source>
        <dbReference type="ARBA" id="ARBA00023170"/>
    </source>
</evidence>
<evidence type="ECO:0000256" key="3">
    <source>
        <dbReference type="ARBA" id="ARBA00012401"/>
    </source>
</evidence>
<dbReference type="AlphaFoldDB" id="A0A6P7MHY3"/>
<dbReference type="Gene3D" id="3.30.200.20">
    <property type="entry name" value="Phosphorylase Kinase, domain 1"/>
    <property type="match status" value="1"/>
</dbReference>
<comment type="subcellular location">
    <subcellularLocation>
        <location evidence="1">Membrane</location>
        <topology evidence="1">Single-pass type I membrane protein</topology>
    </subcellularLocation>
</comment>
<dbReference type="GeneTree" id="ENSGT00940000160885"/>